<dbReference type="Gene3D" id="1.20.1250.20">
    <property type="entry name" value="MFS general substrate transporter like domains"/>
    <property type="match status" value="1"/>
</dbReference>
<keyword evidence="8" id="KW-1185">Reference proteome</keyword>
<dbReference type="Proteomes" id="UP000038010">
    <property type="component" value="Unassembled WGS sequence"/>
</dbReference>
<comment type="caution">
    <text evidence="7">The sequence shown here is derived from an EMBL/GenBank/DDBJ whole genome shotgun (WGS) entry which is preliminary data.</text>
</comment>
<sequence>MSMFFTYREQSIMMPIMWAAGNSSPITSGLLSYGVLWIKTGDFATWKWFMLITGGITIIFGVFVWFLFPDNPLNAKFLTLEQRAQAVLRIKENHSGIEQKFFKRYQFVEALKDPKSWLYFFHAWSQEMANGITNQYSLIIKSFGFTVLQTTLLGCVTGLTALGFLSLAALIMWRTHNSRAWLSVVAYIPCVISCGLLIGLPWSNRWGLVSAIWMRSSTGIPYAVVMVWAANNSAGHTKKTTVIAMYHIGYGLGNILSPQLFQPHWKPRYIQTWWIILWIAVILPMGIITVLYFYLVRENKRRDVLAASGRVTEGGVVEETTAHGDKVAHAVDSNQLDLTDRENLTL</sequence>
<dbReference type="STRING" id="1664694.A0A0N1H1K5"/>
<dbReference type="SUPFAM" id="SSF103473">
    <property type="entry name" value="MFS general substrate transporter"/>
    <property type="match status" value="1"/>
</dbReference>
<keyword evidence="2" id="KW-0813">Transport</keyword>
<comment type="subcellular location">
    <subcellularLocation>
        <location evidence="1">Membrane</location>
        <topology evidence="1">Multi-pass membrane protein</topology>
    </subcellularLocation>
</comment>
<feature type="transmembrane region" description="Helical" evidence="6">
    <location>
        <begin position="12"/>
        <end position="36"/>
    </location>
</feature>
<proteinExistence type="predicted"/>
<evidence type="ECO:0000313" key="7">
    <source>
        <dbReference type="EMBL" id="KPI38264.1"/>
    </source>
</evidence>
<protein>
    <submittedName>
        <fullName evidence="7">Putative transporter</fullName>
    </submittedName>
</protein>
<evidence type="ECO:0000256" key="4">
    <source>
        <dbReference type="ARBA" id="ARBA00022989"/>
    </source>
</evidence>
<dbReference type="AlphaFoldDB" id="A0A0N1H1K5"/>
<dbReference type="VEuPathDB" id="FungiDB:AB675_12012"/>
<dbReference type="EMBL" id="LFJN01000019">
    <property type="protein sequence ID" value="KPI38264.1"/>
    <property type="molecule type" value="Genomic_DNA"/>
</dbReference>
<dbReference type="InterPro" id="IPR011701">
    <property type="entry name" value="MFS"/>
</dbReference>
<dbReference type="RefSeq" id="XP_017998227.1">
    <property type="nucleotide sequence ID" value="XM_018140909.1"/>
</dbReference>
<evidence type="ECO:0000256" key="3">
    <source>
        <dbReference type="ARBA" id="ARBA00022692"/>
    </source>
</evidence>
<keyword evidence="4 6" id="KW-1133">Transmembrane helix</keyword>
<organism evidence="7 8">
    <name type="scientific">Cyphellophora attinorum</name>
    <dbReference type="NCBI Taxonomy" id="1664694"/>
    <lineage>
        <taxon>Eukaryota</taxon>
        <taxon>Fungi</taxon>
        <taxon>Dikarya</taxon>
        <taxon>Ascomycota</taxon>
        <taxon>Pezizomycotina</taxon>
        <taxon>Eurotiomycetes</taxon>
        <taxon>Chaetothyriomycetidae</taxon>
        <taxon>Chaetothyriales</taxon>
        <taxon>Cyphellophoraceae</taxon>
        <taxon>Cyphellophora</taxon>
    </lineage>
</organism>
<dbReference type="InterPro" id="IPR036259">
    <property type="entry name" value="MFS_trans_sf"/>
</dbReference>
<feature type="transmembrane region" description="Helical" evidence="6">
    <location>
        <begin position="242"/>
        <end position="261"/>
    </location>
</feature>
<accession>A0A0N1H1K5</accession>
<evidence type="ECO:0000256" key="6">
    <source>
        <dbReference type="SAM" id="Phobius"/>
    </source>
</evidence>
<dbReference type="GeneID" id="28732790"/>
<evidence type="ECO:0000256" key="1">
    <source>
        <dbReference type="ARBA" id="ARBA00004141"/>
    </source>
</evidence>
<keyword evidence="3 6" id="KW-0812">Transmembrane</keyword>
<gene>
    <name evidence="7" type="ORF">AB675_12012</name>
</gene>
<evidence type="ECO:0000256" key="5">
    <source>
        <dbReference type="ARBA" id="ARBA00023136"/>
    </source>
</evidence>
<evidence type="ECO:0000256" key="2">
    <source>
        <dbReference type="ARBA" id="ARBA00022448"/>
    </source>
</evidence>
<dbReference type="GO" id="GO:0022857">
    <property type="term" value="F:transmembrane transporter activity"/>
    <property type="evidence" value="ECO:0007669"/>
    <property type="project" value="InterPro"/>
</dbReference>
<dbReference type="PANTHER" id="PTHR43791:SF63">
    <property type="entry name" value="HIGH AFFINITY CYSTEINE TRANSPORTER"/>
    <property type="match status" value="1"/>
</dbReference>
<name>A0A0N1H1K5_9EURO</name>
<feature type="transmembrane region" description="Helical" evidence="6">
    <location>
        <begin position="180"/>
        <end position="200"/>
    </location>
</feature>
<dbReference type="OrthoDB" id="6730379at2759"/>
<evidence type="ECO:0000313" key="8">
    <source>
        <dbReference type="Proteomes" id="UP000038010"/>
    </source>
</evidence>
<dbReference type="PANTHER" id="PTHR43791">
    <property type="entry name" value="PERMEASE-RELATED"/>
    <property type="match status" value="1"/>
</dbReference>
<feature type="transmembrane region" description="Helical" evidence="6">
    <location>
        <begin position="48"/>
        <end position="68"/>
    </location>
</feature>
<dbReference type="Pfam" id="PF07690">
    <property type="entry name" value="MFS_1"/>
    <property type="match status" value="1"/>
</dbReference>
<dbReference type="GO" id="GO:0016020">
    <property type="term" value="C:membrane"/>
    <property type="evidence" value="ECO:0007669"/>
    <property type="project" value="UniProtKB-SubCell"/>
</dbReference>
<feature type="transmembrane region" description="Helical" evidence="6">
    <location>
        <begin position="151"/>
        <end position="173"/>
    </location>
</feature>
<reference evidence="7 8" key="1">
    <citation type="submission" date="2015-06" db="EMBL/GenBank/DDBJ databases">
        <title>Draft genome of the ant-associated black yeast Phialophora attae CBS 131958.</title>
        <authorList>
            <person name="Moreno L.F."/>
            <person name="Stielow B.J."/>
            <person name="de Hoog S."/>
            <person name="Vicente V.A."/>
            <person name="Weiss V.A."/>
            <person name="de Vries M."/>
            <person name="Cruz L.M."/>
            <person name="Souza E.M."/>
        </authorList>
    </citation>
    <scope>NUCLEOTIDE SEQUENCE [LARGE SCALE GENOMIC DNA]</scope>
    <source>
        <strain evidence="7 8">CBS 131958</strain>
    </source>
</reference>
<keyword evidence="5 6" id="KW-0472">Membrane</keyword>
<feature type="transmembrane region" description="Helical" evidence="6">
    <location>
        <begin position="212"/>
        <end position="230"/>
    </location>
</feature>
<feature type="transmembrane region" description="Helical" evidence="6">
    <location>
        <begin position="273"/>
        <end position="295"/>
    </location>
</feature>